<dbReference type="PANTHER" id="PTHR30250">
    <property type="entry name" value="PST FAMILY PREDICTED COLANIC ACID TRANSPORTER"/>
    <property type="match status" value="1"/>
</dbReference>
<feature type="transmembrane region" description="Helical" evidence="7">
    <location>
        <begin position="181"/>
        <end position="208"/>
    </location>
</feature>
<accession>A0A9D1FPD2</accession>
<feature type="transmembrane region" description="Helical" evidence="7">
    <location>
        <begin position="443"/>
        <end position="467"/>
    </location>
</feature>
<comment type="caution">
    <text evidence="8">The sequence shown here is derived from an EMBL/GenBank/DDBJ whole genome shotgun (WGS) entry which is preliminary data.</text>
</comment>
<evidence type="ECO:0000256" key="3">
    <source>
        <dbReference type="ARBA" id="ARBA00022692"/>
    </source>
</evidence>
<evidence type="ECO:0000256" key="2">
    <source>
        <dbReference type="ARBA" id="ARBA00022475"/>
    </source>
</evidence>
<dbReference type="InterPro" id="IPR050833">
    <property type="entry name" value="Poly_Biosynth_Transport"/>
</dbReference>
<dbReference type="EMBL" id="DVJP01000076">
    <property type="protein sequence ID" value="HIS77387.1"/>
    <property type="molecule type" value="Genomic_DNA"/>
</dbReference>
<dbReference type="InterPro" id="IPR024923">
    <property type="entry name" value="PG_synth_SpoVB"/>
</dbReference>
<evidence type="ECO:0000313" key="9">
    <source>
        <dbReference type="Proteomes" id="UP000824002"/>
    </source>
</evidence>
<dbReference type="AlphaFoldDB" id="A0A9D1FPD2"/>
<feature type="transmembrane region" description="Helical" evidence="7">
    <location>
        <begin position="228"/>
        <end position="245"/>
    </location>
</feature>
<evidence type="ECO:0000256" key="4">
    <source>
        <dbReference type="ARBA" id="ARBA00022989"/>
    </source>
</evidence>
<reference evidence="8" key="1">
    <citation type="submission" date="2020-10" db="EMBL/GenBank/DDBJ databases">
        <authorList>
            <person name="Gilroy R."/>
        </authorList>
    </citation>
    <scope>NUCLEOTIDE SEQUENCE</scope>
    <source>
        <strain evidence="8">CHK199-13235</strain>
    </source>
</reference>
<evidence type="ECO:0000256" key="7">
    <source>
        <dbReference type="SAM" id="Phobius"/>
    </source>
</evidence>
<evidence type="ECO:0000256" key="6">
    <source>
        <dbReference type="SAM" id="MobiDB-lite"/>
    </source>
</evidence>
<evidence type="ECO:0000256" key="5">
    <source>
        <dbReference type="ARBA" id="ARBA00023136"/>
    </source>
</evidence>
<dbReference type="PANTHER" id="PTHR30250:SF21">
    <property type="entry name" value="LIPID II FLIPPASE MURJ"/>
    <property type="match status" value="1"/>
</dbReference>
<dbReference type="Proteomes" id="UP000824002">
    <property type="component" value="Unassembled WGS sequence"/>
</dbReference>
<keyword evidence="5 7" id="KW-0472">Membrane</keyword>
<name>A0A9D1FPD2_9FIRM</name>
<sequence length="529" mass="57056">MQAKLFFKNAVILIAGSFFMRALGVAFGAYLSGKMGAEGMGLFQLTATVYGLASTFATSGIYLSVTRLVAEELAAGSYAGADDAMRKCMRYGLIVSLLAAVGLFCLAEPIGTVLLGDARTVLSLKILALALPFMAFSSSLRGYFFALRMAGKSSGGQIVEQLAHMAVAIVLFTALVPEGNLTLACAAAAGGCLGGELISFLFSLILYLRDRRKWSFVKTSSRDITRRMVRITLPVALSSYLKSILRTIENLLVPRGLRKYGASGSGALAQYGMTEAMVMPILTFPTAFLTSFSSLLVPEIAEAQAVGDNARISRLVSKVVRYTLLFAAAMTGIFVFFAEELGWAVYRQEGVGSMLGLLAPLVPLMYLDNVADSMLKGMDEQVSVLRYSICDSAVSICLLWFLLPIYGVNGYIFVMFASTFLNATLSFARLASVTCIRIHLVQWIVKPVLCVSGACLCANVLLNFTALSAGWDAVARIGAALGLYFLFLCATGTFTREDFRWFYRVFHPDKPESPHPAKSSPASRSKSGQ</sequence>
<feature type="transmembrane region" description="Helical" evidence="7">
    <location>
        <begin position="319"/>
        <end position="338"/>
    </location>
</feature>
<gene>
    <name evidence="8" type="ORF">IAB51_11375</name>
</gene>
<feature type="region of interest" description="Disordered" evidence="6">
    <location>
        <begin position="509"/>
        <end position="529"/>
    </location>
</feature>
<proteinExistence type="predicted"/>
<evidence type="ECO:0000313" key="8">
    <source>
        <dbReference type="EMBL" id="HIS77387.1"/>
    </source>
</evidence>
<feature type="transmembrane region" description="Helical" evidence="7">
    <location>
        <begin position="412"/>
        <end position="431"/>
    </location>
</feature>
<feature type="transmembrane region" description="Helical" evidence="7">
    <location>
        <begin position="350"/>
        <end position="367"/>
    </location>
</feature>
<feature type="transmembrane region" description="Helical" evidence="7">
    <location>
        <begin position="473"/>
        <end position="494"/>
    </location>
</feature>
<keyword evidence="3 7" id="KW-0812">Transmembrane</keyword>
<feature type="transmembrane region" description="Helical" evidence="7">
    <location>
        <begin position="277"/>
        <end position="298"/>
    </location>
</feature>
<feature type="transmembrane region" description="Helical" evidence="7">
    <location>
        <begin position="387"/>
        <end position="406"/>
    </location>
</feature>
<dbReference type="Pfam" id="PF01943">
    <property type="entry name" value="Polysacc_synt"/>
    <property type="match status" value="1"/>
</dbReference>
<keyword evidence="4 7" id="KW-1133">Transmembrane helix</keyword>
<feature type="transmembrane region" description="Helical" evidence="7">
    <location>
        <begin position="50"/>
        <end position="70"/>
    </location>
</feature>
<feature type="transmembrane region" description="Helical" evidence="7">
    <location>
        <begin position="126"/>
        <end position="146"/>
    </location>
</feature>
<feature type="transmembrane region" description="Helical" evidence="7">
    <location>
        <begin position="158"/>
        <end position="175"/>
    </location>
</feature>
<dbReference type="GO" id="GO:0005886">
    <property type="term" value="C:plasma membrane"/>
    <property type="evidence" value="ECO:0007669"/>
    <property type="project" value="UniProtKB-SubCell"/>
</dbReference>
<protein>
    <submittedName>
        <fullName evidence="8">Oligosaccharide flippase family protein</fullName>
    </submittedName>
</protein>
<evidence type="ECO:0000256" key="1">
    <source>
        <dbReference type="ARBA" id="ARBA00004651"/>
    </source>
</evidence>
<keyword evidence="2" id="KW-1003">Cell membrane</keyword>
<feature type="compositionally biased region" description="Low complexity" evidence="6">
    <location>
        <begin position="516"/>
        <end position="529"/>
    </location>
</feature>
<organism evidence="8 9">
    <name type="scientific">Candidatus Merdivicinus excrementipullorum</name>
    <dbReference type="NCBI Taxonomy" id="2840867"/>
    <lineage>
        <taxon>Bacteria</taxon>
        <taxon>Bacillati</taxon>
        <taxon>Bacillota</taxon>
        <taxon>Clostridia</taxon>
        <taxon>Eubacteriales</taxon>
        <taxon>Oscillospiraceae</taxon>
        <taxon>Oscillospiraceae incertae sedis</taxon>
        <taxon>Candidatus Merdivicinus</taxon>
    </lineage>
</organism>
<dbReference type="InterPro" id="IPR002797">
    <property type="entry name" value="Polysacc_synth"/>
</dbReference>
<reference evidence="8" key="2">
    <citation type="journal article" date="2021" name="PeerJ">
        <title>Extensive microbial diversity within the chicken gut microbiome revealed by metagenomics and culture.</title>
        <authorList>
            <person name="Gilroy R."/>
            <person name="Ravi A."/>
            <person name="Getino M."/>
            <person name="Pursley I."/>
            <person name="Horton D.L."/>
            <person name="Alikhan N.F."/>
            <person name="Baker D."/>
            <person name="Gharbi K."/>
            <person name="Hall N."/>
            <person name="Watson M."/>
            <person name="Adriaenssens E.M."/>
            <person name="Foster-Nyarko E."/>
            <person name="Jarju S."/>
            <person name="Secka A."/>
            <person name="Antonio M."/>
            <person name="Oren A."/>
            <person name="Chaudhuri R.R."/>
            <person name="La Ragione R."/>
            <person name="Hildebrand F."/>
            <person name="Pallen M.J."/>
        </authorList>
    </citation>
    <scope>NUCLEOTIDE SEQUENCE</scope>
    <source>
        <strain evidence="8">CHK199-13235</strain>
    </source>
</reference>
<dbReference type="PIRSF" id="PIRSF038958">
    <property type="entry name" value="PG_synth_SpoVB"/>
    <property type="match status" value="1"/>
</dbReference>
<feature type="transmembrane region" description="Helical" evidence="7">
    <location>
        <begin position="91"/>
        <end position="114"/>
    </location>
</feature>
<feature type="transmembrane region" description="Helical" evidence="7">
    <location>
        <begin position="12"/>
        <end position="30"/>
    </location>
</feature>
<comment type="subcellular location">
    <subcellularLocation>
        <location evidence="1">Cell membrane</location>
        <topology evidence="1">Multi-pass membrane protein</topology>
    </subcellularLocation>
</comment>